<accession>A0A842HB51</accession>
<comment type="caution">
    <text evidence="1">The sequence shown here is derived from an EMBL/GenBank/DDBJ whole genome shotgun (WGS) entry which is preliminary data.</text>
</comment>
<organism evidence="1 2">
    <name type="scientific">Ruficoccus amylovorans</name>
    <dbReference type="NCBI Taxonomy" id="1804625"/>
    <lineage>
        <taxon>Bacteria</taxon>
        <taxon>Pseudomonadati</taxon>
        <taxon>Verrucomicrobiota</taxon>
        <taxon>Opitutia</taxon>
        <taxon>Puniceicoccales</taxon>
        <taxon>Cerasicoccaceae</taxon>
        <taxon>Ruficoccus</taxon>
    </lineage>
</organism>
<dbReference type="RefSeq" id="WP_185673700.1">
    <property type="nucleotide sequence ID" value="NZ_JACHVB010000004.1"/>
</dbReference>
<sequence>MSLNEKQLAMYRAEWGKVRQMLRRLGVSPKEADAARMGIHRRMGILNKDGDPKSSVELTNAELTRVLAAFWCYTTLPENKVMAMLRQTQASQVAIMGRWPCEQIFLLIHEIDPEEIEKEGIPKYVEGMFYQINGGCYLGGANPATGNAEQWHKVMLASCYRYDQVVRRLLGEQGNRHGVRYWPHNHQRILADLQEAGVIDRPEEPDYAAPDENEDVPF</sequence>
<reference evidence="1 2" key="1">
    <citation type="submission" date="2020-07" db="EMBL/GenBank/DDBJ databases">
        <authorList>
            <person name="Feng X."/>
        </authorList>
    </citation>
    <scope>NUCLEOTIDE SEQUENCE [LARGE SCALE GENOMIC DNA]</scope>
    <source>
        <strain evidence="1 2">JCM31066</strain>
    </source>
</reference>
<keyword evidence="2" id="KW-1185">Reference proteome</keyword>
<evidence type="ECO:0000313" key="1">
    <source>
        <dbReference type="EMBL" id="MBC2592661.1"/>
    </source>
</evidence>
<proteinExistence type="predicted"/>
<dbReference type="Proteomes" id="UP000546464">
    <property type="component" value="Unassembled WGS sequence"/>
</dbReference>
<evidence type="ECO:0000313" key="2">
    <source>
        <dbReference type="Proteomes" id="UP000546464"/>
    </source>
</evidence>
<dbReference type="AlphaFoldDB" id="A0A842HB51"/>
<dbReference type="EMBL" id="JACHVB010000004">
    <property type="protein sequence ID" value="MBC2592661.1"/>
    <property type="molecule type" value="Genomic_DNA"/>
</dbReference>
<name>A0A842HB51_9BACT</name>
<gene>
    <name evidence="1" type="ORF">H5P28_00145</name>
</gene>
<protein>
    <submittedName>
        <fullName evidence="1">Uncharacterized protein</fullName>
    </submittedName>
</protein>